<protein>
    <recommendedName>
        <fullName evidence="3">Protein OS-9 homolog</fullName>
    </recommendedName>
</protein>
<dbReference type="OrthoDB" id="448954at2759"/>
<sequence>MWPAILITFVISISLNLTASTSPYSFISHLPSYSVQFARRTFVTPDEANQILKAGEINLDTYALDVSQPLKIADVALREPVIPLNPFEHSTPHRFQLYPDYSFICVVPSDKESEPAATPESHTVSVQDVCRILDTIREECTLFTSGKWWTYRVCFNGAIKQFHANRTPLFSDDRKELSWKVEFDDKVPSYILGRSPVQASTNADVTKDITKVDKTPANPTLKILGDGFQKYAVEEWGNGTFCDKTGEPRSTAVEYYCAPGVLNPRIISIHEVTTCNYVVQVESGQLCELISFNHMNLKGKVKEIECIPILEHGSIWPDLLVEDEEFIVGDQVEVPDHSKSLDTRSKEDLIELIAHSQII</sequence>
<evidence type="ECO:0000256" key="4">
    <source>
        <dbReference type="ARBA" id="ARBA00022729"/>
    </source>
</evidence>
<dbReference type="EMBL" id="KE007224">
    <property type="protein sequence ID" value="EOR04785.1"/>
    <property type="molecule type" value="Genomic_DNA"/>
</dbReference>
<dbReference type="PROSITE" id="PS51914">
    <property type="entry name" value="MRH"/>
    <property type="match status" value="1"/>
</dbReference>
<organism evidence="10 11">
    <name type="scientific">Wallemia ichthyophaga (strain EXF-994 / CBS 113033)</name>
    <dbReference type="NCBI Taxonomy" id="1299270"/>
    <lineage>
        <taxon>Eukaryota</taxon>
        <taxon>Fungi</taxon>
        <taxon>Dikarya</taxon>
        <taxon>Basidiomycota</taxon>
        <taxon>Wallemiomycotina</taxon>
        <taxon>Wallemiomycetes</taxon>
        <taxon>Wallemiales</taxon>
        <taxon>Wallemiaceae</taxon>
        <taxon>Wallemia</taxon>
    </lineage>
</organism>
<gene>
    <name evidence="10" type="ORF">J056_000127</name>
</gene>
<dbReference type="HOGENOM" id="CLU_750503_0_0_1"/>
<proteinExistence type="inferred from homology"/>
<dbReference type="RefSeq" id="XP_009265800.1">
    <property type="nucleotide sequence ID" value="XM_009267525.1"/>
</dbReference>
<dbReference type="eggNOG" id="KOG3394">
    <property type="taxonomic scope" value="Eukaryota"/>
</dbReference>
<evidence type="ECO:0000256" key="2">
    <source>
        <dbReference type="ARBA" id="ARBA00009918"/>
    </source>
</evidence>
<accession>R9ARY1</accession>
<evidence type="ECO:0000256" key="8">
    <source>
        <dbReference type="SAM" id="SignalP"/>
    </source>
</evidence>
<dbReference type="InterPro" id="IPR009011">
    <property type="entry name" value="Man6P_isomerase_rcpt-bd_dom_sf"/>
</dbReference>
<evidence type="ECO:0000256" key="3">
    <source>
        <dbReference type="ARBA" id="ARBA00018727"/>
    </source>
</evidence>
<dbReference type="OMA" id="CIPILEH"/>
<dbReference type="Proteomes" id="UP000014064">
    <property type="component" value="Unassembled WGS sequence"/>
</dbReference>
<feature type="chain" id="PRO_5004470642" description="Protein OS-9 homolog" evidence="8">
    <location>
        <begin position="21"/>
        <end position="359"/>
    </location>
</feature>
<dbReference type="GO" id="GO:0030970">
    <property type="term" value="P:retrograde protein transport, ER to cytosol"/>
    <property type="evidence" value="ECO:0007669"/>
    <property type="project" value="TreeGrafter"/>
</dbReference>
<dbReference type="Gene3D" id="2.70.130.10">
    <property type="entry name" value="Mannose-6-phosphate receptor binding domain"/>
    <property type="match status" value="1"/>
</dbReference>
<keyword evidence="4 8" id="KW-0732">Signal</keyword>
<reference evidence="11" key="1">
    <citation type="journal article" date="2013" name="BMC Genomics">
        <title>Genome and transcriptome sequencing of the halophilic fungus Wallemia ichthyophaga: haloadaptations present and absent.</title>
        <authorList>
            <person name="Zajc J."/>
            <person name="Liu Y."/>
            <person name="Dai W."/>
            <person name="Yang Z."/>
            <person name="Hu J."/>
            <person name="Gostincar C."/>
            <person name="Gunde-Cimerman N."/>
        </authorList>
    </citation>
    <scope>NUCLEOTIDE SEQUENCE [LARGE SCALE GENOMIC DNA]</scope>
    <source>
        <strain evidence="11">EXF-994 / CBS 113033</strain>
    </source>
</reference>
<dbReference type="GO" id="GO:0005789">
    <property type="term" value="C:endoplasmic reticulum membrane"/>
    <property type="evidence" value="ECO:0007669"/>
    <property type="project" value="UniProtKB-SubCell"/>
</dbReference>
<dbReference type="InterPro" id="IPR012913">
    <property type="entry name" value="OS9-like_dom"/>
</dbReference>
<keyword evidence="11" id="KW-1185">Reference proteome</keyword>
<dbReference type="PANTHER" id="PTHR15414">
    <property type="entry name" value="OS-9-RELATED"/>
    <property type="match status" value="1"/>
</dbReference>
<evidence type="ECO:0000313" key="11">
    <source>
        <dbReference type="Proteomes" id="UP000014064"/>
    </source>
</evidence>
<keyword evidence="7" id="KW-1015">Disulfide bond</keyword>
<dbReference type="InterPro" id="IPR045149">
    <property type="entry name" value="OS-9-like"/>
</dbReference>
<comment type="subcellular location">
    <subcellularLocation>
        <location evidence="1">Endoplasmic reticulum membrane</location>
        <topology evidence="1">Peripheral membrane protein</topology>
        <orientation evidence="1">Lumenal side</orientation>
    </subcellularLocation>
</comment>
<dbReference type="KEGG" id="wic:J056_000127"/>
<dbReference type="GeneID" id="20373079"/>
<dbReference type="STRING" id="1299270.R9ARY1"/>
<evidence type="ECO:0000256" key="5">
    <source>
        <dbReference type="ARBA" id="ARBA00022734"/>
    </source>
</evidence>
<dbReference type="InterPro" id="IPR044865">
    <property type="entry name" value="MRH_dom"/>
</dbReference>
<evidence type="ECO:0000256" key="7">
    <source>
        <dbReference type="ARBA" id="ARBA00023157"/>
    </source>
</evidence>
<keyword evidence="6" id="KW-0256">Endoplasmic reticulum</keyword>
<evidence type="ECO:0000256" key="1">
    <source>
        <dbReference type="ARBA" id="ARBA00004367"/>
    </source>
</evidence>
<dbReference type="GO" id="GO:0005788">
    <property type="term" value="C:endoplasmic reticulum lumen"/>
    <property type="evidence" value="ECO:0007669"/>
    <property type="project" value="TreeGrafter"/>
</dbReference>
<dbReference type="PANTHER" id="PTHR15414:SF0">
    <property type="entry name" value="ENDOPLASMIC RETICULUM LECTIN 1"/>
    <property type="match status" value="1"/>
</dbReference>
<evidence type="ECO:0000313" key="10">
    <source>
        <dbReference type="EMBL" id="EOR04785.1"/>
    </source>
</evidence>
<keyword evidence="5" id="KW-0430">Lectin</keyword>
<feature type="signal peptide" evidence="8">
    <location>
        <begin position="1"/>
        <end position="20"/>
    </location>
</feature>
<dbReference type="AlphaFoldDB" id="R9ARY1"/>
<evidence type="ECO:0000259" key="9">
    <source>
        <dbReference type="PROSITE" id="PS51914"/>
    </source>
</evidence>
<evidence type="ECO:0000256" key="6">
    <source>
        <dbReference type="ARBA" id="ARBA00022824"/>
    </source>
</evidence>
<dbReference type="Pfam" id="PF07915">
    <property type="entry name" value="PRKCSH"/>
    <property type="match status" value="1"/>
</dbReference>
<dbReference type="GO" id="GO:0030968">
    <property type="term" value="P:endoplasmic reticulum unfolded protein response"/>
    <property type="evidence" value="ECO:0007669"/>
    <property type="project" value="InterPro"/>
</dbReference>
<feature type="domain" description="MRH" evidence="9">
    <location>
        <begin position="138"/>
        <end position="289"/>
    </location>
</feature>
<comment type="similarity">
    <text evidence="2">Belongs to the OS-9 family.</text>
</comment>
<dbReference type="SUPFAM" id="SSF50911">
    <property type="entry name" value="Mannose 6-phosphate receptor domain"/>
    <property type="match status" value="1"/>
</dbReference>
<name>R9ARY1_WALI9</name>
<dbReference type="GO" id="GO:0030246">
    <property type="term" value="F:carbohydrate binding"/>
    <property type="evidence" value="ECO:0007669"/>
    <property type="project" value="UniProtKB-KW"/>
</dbReference>